<keyword evidence="3" id="KW-1185">Reference proteome</keyword>
<keyword evidence="1" id="KW-0732">Signal</keyword>
<dbReference type="InParanoid" id="Q86KD8"/>
<evidence type="ECO:0000313" key="2">
    <source>
        <dbReference type="EMBL" id="EAL69966.1"/>
    </source>
</evidence>
<organism evidence="2 3">
    <name type="scientific">Dictyostelium discoideum</name>
    <name type="common">Social amoeba</name>
    <dbReference type="NCBI Taxonomy" id="44689"/>
    <lineage>
        <taxon>Eukaryota</taxon>
        <taxon>Amoebozoa</taxon>
        <taxon>Evosea</taxon>
        <taxon>Eumycetozoa</taxon>
        <taxon>Dictyostelia</taxon>
        <taxon>Dictyosteliales</taxon>
        <taxon>Dictyosteliaceae</taxon>
        <taxon>Dictyostelium</taxon>
    </lineage>
</organism>
<sequence>MFKIYHILLILIASSSLLFLQFQFIHCETNNQSPAIEQITMMNCSLVKCEKINCKQFEVEIKKSNSCCPTCINCSPYKCPNSCPKNYILVKNDNQCCPVCQHILF</sequence>
<dbReference type="VEuPathDB" id="AmoebaDB:DDB_G0274147"/>
<dbReference type="RefSeq" id="XP_644307.1">
    <property type="nucleotide sequence ID" value="XM_639215.1"/>
</dbReference>
<reference evidence="2 3" key="1">
    <citation type="journal article" date="2005" name="Nature">
        <title>The genome of the social amoeba Dictyostelium discoideum.</title>
        <authorList>
            <consortium name="The Dictyostelium discoideum Sequencing Consortium"/>
            <person name="Eichinger L."/>
            <person name="Pachebat J.A."/>
            <person name="Glockner G."/>
            <person name="Rajandream M.A."/>
            <person name="Sucgang R."/>
            <person name="Berriman M."/>
            <person name="Song J."/>
            <person name="Olsen R."/>
            <person name="Szafranski K."/>
            <person name="Xu Q."/>
            <person name="Tunggal B."/>
            <person name="Kummerfeld S."/>
            <person name="Madera M."/>
            <person name="Konfortov B.A."/>
            <person name="Rivero F."/>
            <person name="Bankier A.T."/>
            <person name="Lehmann R."/>
            <person name="Hamlin N."/>
            <person name="Davies R."/>
            <person name="Gaudet P."/>
            <person name="Fey P."/>
            <person name="Pilcher K."/>
            <person name="Chen G."/>
            <person name="Saunders D."/>
            <person name="Sodergren E."/>
            <person name="Davis P."/>
            <person name="Kerhornou A."/>
            <person name="Nie X."/>
            <person name="Hall N."/>
            <person name="Anjard C."/>
            <person name="Hemphill L."/>
            <person name="Bason N."/>
            <person name="Farbrother P."/>
            <person name="Desany B."/>
            <person name="Just E."/>
            <person name="Morio T."/>
            <person name="Rost R."/>
            <person name="Churcher C."/>
            <person name="Cooper J."/>
            <person name="Haydock S."/>
            <person name="van Driessche N."/>
            <person name="Cronin A."/>
            <person name="Goodhead I."/>
            <person name="Muzny D."/>
            <person name="Mourier T."/>
            <person name="Pain A."/>
            <person name="Lu M."/>
            <person name="Harper D."/>
            <person name="Lindsay R."/>
            <person name="Hauser H."/>
            <person name="James K."/>
            <person name="Quiles M."/>
            <person name="Madan Babu M."/>
            <person name="Saito T."/>
            <person name="Buchrieser C."/>
            <person name="Wardroper A."/>
            <person name="Felder M."/>
            <person name="Thangavelu M."/>
            <person name="Johnson D."/>
            <person name="Knights A."/>
            <person name="Loulseged H."/>
            <person name="Mungall K."/>
            <person name="Oliver K."/>
            <person name="Price C."/>
            <person name="Quail M.A."/>
            <person name="Urushihara H."/>
            <person name="Hernandez J."/>
            <person name="Rabbinowitsch E."/>
            <person name="Steffen D."/>
            <person name="Sanders M."/>
            <person name="Ma J."/>
            <person name="Kohara Y."/>
            <person name="Sharp S."/>
            <person name="Simmonds M."/>
            <person name="Spiegler S."/>
            <person name="Tivey A."/>
            <person name="Sugano S."/>
            <person name="White B."/>
            <person name="Walker D."/>
            <person name="Woodward J."/>
            <person name="Winckler T."/>
            <person name="Tanaka Y."/>
            <person name="Shaulsky G."/>
            <person name="Schleicher M."/>
            <person name="Weinstock G."/>
            <person name="Rosenthal A."/>
            <person name="Cox E.C."/>
            <person name="Chisholm R.L."/>
            <person name="Gibbs R."/>
            <person name="Loomis W.F."/>
            <person name="Platzer M."/>
            <person name="Kay R.R."/>
            <person name="Williams J."/>
            <person name="Dear P.H."/>
            <person name="Noegel A.A."/>
            <person name="Barrell B."/>
            <person name="Kuspa A."/>
        </authorList>
    </citation>
    <scope>NUCLEOTIDE SEQUENCE [LARGE SCALE GENOMIC DNA]</scope>
    <source>
        <strain evidence="2 3">AX4</strain>
    </source>
</reference>
<dbReference type="EMBL" id="AAFI02000012">
    <property type="protein sequence ID" value="EAL69966.1"/>
    <property type="molecule type" value="Genomic_DNA"/>
</dbReference>
<dbReference type="PANTHER" id="PTHR36914">
    <property type="entry name" value="TRANSMEMBRANE PROTEIN-RELATED"/>
    <property type="match status" value="1"/>
</dbReference>
<proteinExistence type="predicted"/>
<feature type="chain" id="PRO_5004300378" description="Transmembrane protein" evidence="1">
    <location>
        <begin position="28"/>
        <end position="105"/>
    </location>
</feature>
<feature type="signal peptide" evidence="1">
    <location>
        <begin position="1"/>
        <end position="27"/>
    </location>
</feature>
<dbReference type="KEGG" id="ddi:DDB_G0274147"/>
<protein>
    <recommendedName>
        <fullName evidence="4">Transmembrane protein</fullName>
    </recommendedName>
</protein>
<gene>
    <name evidence="2" type="ORF">DDB_G0274147</name>
</gene>
<dbReference type="GeneID" id="8619735"/>
<accession>Q554L6</accession>
<evidence type="ECO:0000256" key="1">
    <source>
        <dbReference type="SAM" id="SignalP"/>
    </source>
</evidence>
<comment type="caution">
    <text evidence="2">The sequence shown here is derived from an EMBL/GenBank/DDBJ whole genome shotgun (WGS) entry which is preliminary data.</text>
</comment>
<evidence type="ECO:0008006" key="4">
    <source>
        <dbReference type="Google" id="ProtNLM"/>
    </source>
</evidence>
<evidence type="ECO:0000313" key="3">
    <source>
        <dbReference type="Proteomes" id="UP000002195"/>
    </source>
</evidence>
<accession>Q86KD8</accession>
<dbReference type="PANTHER" id="PTHR36914:SF2">
    <property type="entry name" value="TRANSMEMBRANE PROTEIN"/>
    <property type="match status" value="1"/>
</dbReference>
<name>Q86KD8_DICDI</name>
<dbReference type="Proteomes" id="UP000002195">
    <property type="component" value="Unassembled WGS sequence"/>
</dbReference>
<dbReference type="HOGENOM" id="CLU_2241668_0_0_1"/>
<dbReference type="PaxDb" id="44689-DDB0167530"/>
<dbReference type="AlphaFoldDB" id="Q86KD8"/>